<reference evidence="1" key="1">
    <citation type="journal article" date="2020" name="G3 (Bethesda)">
        <title>High-Quality Assemblies for Three Invasive Social Wasps from the &lt;i&gt;Vespula&lt;/i&gt; Genus.</title>
        <authorList>
            <person name="Harrop T.W.R."/>
            <person name="Guhlin J."/>
            <person name="McLaughlin G.M."/>
            <person name="Permina E."/>
            <person name="Stockwell P."/>
            <person name="Gilligan J."/>
            <person name="Le Lec M.F."/>
            <person name="Gruber M.A.M."/>
            <person name="Quinn O."/>
            <person name="Lovegrove M."/>
            <person name="Duncan E.J."/>
            <person name="Remnant E.J."/>
            <person name="Van Eeckhoven J."/>
            <person name="Graham B."/>
            <person name="Knapp R.A."/>
            <person name="Langford K.W."/>
            <person name="Kronenberg Z."/>
            <person name="Press M.O."/>
            <person name="Eacker S.M."/>
            <person name="Wilson-Rankin E.E."/>
            <person name="Purcell J."/>
            <person name="Lester P.J."/>
            <person name="Dearden P.K."/>
        </authorList>
    </citation>
    <scope>NUCLEOTIDE SEQUENCE</scope>
    <source>
        <strain evidence="1">Volc-1</strain>
    </source>
</reference>
<accession>A0A834PFW4</accession>
<gene>
    <name evidence="1" type="ORF">H0235_001344</name>
</gene>
<proteinExistence type="predicted"/>
<dbReference type="EMBL" id="JACSDY010000001">
    <property type="protein sequence ID" value="KAF7438953.1"/>
    <property type="molecule type" value="Genomic_DNA"/>
</dbReference>
<evidence type="ECO:0000313" key="1">
    <source>
        <dbReference type="EMBL" id="KAF7438953.1"/>
    </source>
</evidence>
<comment type="caution">
    <text evidence="1">The sequence shown here is derived from an EMBL/GenBank/DDBJ whole genome shotgun (WGS) entry which is preliminary data.</text>
</comment>
<sequence length="115" mass="12821">MSIMQRECDNQVGSFCLAKDCFLSSVKRDVTAFIIIKSADFTLLLNENIEVTRNLATVVKLTATVASMDLIVKRRRIYVPVKKNLKSRIILTNVDTRHSALPITLPNLGASRASK</sequence>
<keyword evidence="2" id="KW-1185">Reference proteome</keyword>
<dbReference type="Proteomes" id="UP000600918">
    <property type="component" value="Unassembled WGS sequence"/>
</dbReference>
<protein>
    <submittedName>
        <fullName evidence="1">Uncharacterized protein</fullName>
    </submittedName>
</protein>
<evidence type="ECO:0000313" key="2">
    <source>
        <dbReference type="Proteomes" id="UP000600918"/>
    </source>
</evidence>
<dbReference type="AlphaFoldDB" id="A0A834PFW4"/>
<name>A0A834PFW4_VESPE</name>
<organism evidence="1 2">
    <name type="scientific">Vespula pensylvanica</name>
    <name type="common">Western yellow jacket</name>
    <name type="synonym">Wasp</name>
    <dbReference type="NCBI Taxonomy" id="30213"/>
    <lineage>
        <taxon>Eukaryota</taxon>
        <taxon>Metazoa</taxon>
        <taxon>Ecdysozoa</taxon>
        <taxon>Arthropoda</taxon>
        <taxon>Hexapoda</taxon>
        <taxon>Insecta</taxon>
        <taxon>Pterygota</taxon>
        <taxon>Neoptera</taxon>
        <taxon>Endopterygota</taxon>
        <taxon>Hymenoptera</taxon>
        <taxon>Apocrita</taxon>
        <taxon>Aculeata</taxon>
        <taxon>Vespoidea</taxon>
        <taxon>Vespidae</taxon>
        <taxon>Vespinae</taxon>
        <taxon>Vespula</taxon>
    </lineage>
</organism>